<dbReference type="CDD" id="cd16321">
    <property type="entry name" value="MraZ_C"/>
    <property type="match status" value="1"/>
</dbReference>
<keyword evidence="5 7" id="KW-0238">DNA-binding</keyword>
<dbReference type="GO" id="GO:2000143">
    <property type="term" value="P:negative regulation of DNA-templated transcription initiation"/>
    <property type="evidence" value="ECO:0007669"/>
    <property type="project" value="TreeGrafter"/>
</dbReference>
<keyword evidence="2 7" id="KW-0963">Cytoplasm</keyword>
<dbReference type="InterPro" id="IPR007159">
    <property type="entry name" value="SpoVT-AbrB_dom"/>
</dbReference>
<comment type="caution">
    <text evidence="9">The sequence shown here is derived from an EMBL/GenBank/DDBJ whole genome shotgun (WGS) entry which is preliminary data.</text>
</comment>
<feature type="domain" description="SpoVT-AbrB" evidence="8">
    <location>
        <begin position="7"/>
        <end position="53"/>
    </location>
</feature>
<evidence type="ECO:0000313" key="10">
    <source>
        <dbReference type="Proteomes" id="UP000325105"/>
    </source>
</evidence>
<feature type="domain" description="SpoVT-AbrB" evidence="8">
    <location>
        <begin position="82"/>
        <end position="125"/>
    </location>
</feature>
<evidence type="ECO:0000256" key="1">
    <source>
        <dbReference type="ARBA" id="ARBA00013860"/>
    </source>
</evidence>
<dbReference type="NCBIfam" id="TIGR00242">
    <property type="entry name" value="division/cell wall cluster transcriptional repressor MraZ"/>
    <property type="match status" value="1"/>
</dbReference>
<comment type="similarity">
    <text evidence="7">Belongs to the MraZ family.</text>
</comment>
<evidence type="ECO:0000256" key="6">
    <source>
        <dbReference type="ARBA" id="ARBA00023163"/>
    </source>
</evidence>
<evidence type="ECO:0000256" key="4">
    <source>
        <dbReference type="ARBA" id="ARBA00023015"/>
    </source>
</evidence>
<dbReference type="HAMAP" id="MF_01008">
    <property type="entry name" value="MraZ"/>
    <property type="match status" value="1"/>
</dbReference>
<evidence type="ECO:0000259" key="8">
    <source>
        <dbReference type="PROSITE" id="PS51740"/>
    </source>
</evidence>
<dbReference type="GO" id="GO:0000976">
    <property type="term" value="F:transcription cis-regulatory region binding"/>
    <property type="evidence" value="ECO:0007669"/>
    <property type="project" value="TreeGrafter"/>
</dbReference>
<comment type="subcellular location">
    <subcellularLocation>
        <location evidence="7">Cytoplasm</location>
        <location evidence="7">Nucleoid</location>
    </subcellularLocation>
</comment>
<dbReference type="Proteomes" id="UP000325105">
    <property type="component" value="Unassembled WGS sequence"/>
</dbReference>
<dbReference type="PANTHER" id="PTHR34701">
    <property type="entry name" value="TRANSCRIPTIONAL REGULATOR MRAZ"/>
    <property type="match status" value="1"/>
</dbReference>
<dbReference type="OrthoDB" id="9807753at2"/>
<keyword evidence="10" id="KW-1185">Reference proteome</keyword>
<dbReference type="InterPro" id="IPR038619">
    <property type="entry name" value="MraZ_sf"/>
</dbReference>
<proteinExistence type="inferred from homology"/>
<keyword evidence="6 7" id="KW-0804">Transcription</keyword>
<name>A0A5S5DJP6_9SPHI</name>
<sequence>MNFLIGEYECKLDTKGRMVVPAGLKRQLPDVEREGLVVNRGFERNLVIYTRTEWNKILKQLSRLNQFQTKNREFVRKFMSGATELMLDSAGRVLLPKSLLEYAEIGSELVLACNLEKIEVWSKPKYEEQMVALSEEDFSDLAEQVMGGFDMEGGLDG</sequence>
<dbReference type="GO" id="GO:0009295">
    <property type="term" value="C:nucleoid"/>
    <property type="evidence" value="ECO:0007669"/>
    <property type="project" value="UniProtKB-SubCell"/>
</dbReference>
<evidence type="ECO:0000256" key="7">
    <source>
        <dbReference type="HAMAP-Rule" id="MF_01008"/>
    </source>
</evidence>
<dbReference type="InterPro" id="IPR035642">
    <property type="entry name" value="MraZ_N"/>
</dbReference>
<accession>A0A5S5DJP6</accession>
<dbReference type="SUPFAM" id="SSF89447">
    <property type="entry name" value="AbrB/MazE/MraZ-like"/>
    <property type="match status" value="1"/>
</dbReference>
<evidence type="ECO:0000256" key="2">
    <source>
        <dbReference type="ARBA" id="ARBA00022490"/>
    </source>
</evidence>
<dbReference type="GO" id="GO:0003700">
    <property type="term" value="F:DNA-binding transcription factor activity"/>
    <property type="evidence" value="ECO:0007669"/>
    <property type="project" value="UniProtKB-UniRule"/>
</dbReference>
<dbReference type="CDD" id="cd16320">
    <property type="entry name" value="MraZ_N"/>
    <property type="match status" value="1"/>
</dbReference>
<dbReference type="GO" id="GO:0005737">
    <property type="term" value="C:cytoplasm"/>
    <property type="evidence" value="ECO:0007669"/>
    <property type="project" value="UniProtKB-UniRule"/>
</dbReference>
<dbReference type="InterPro" id="IPR037914">
    <property type="entry name" value="SpoVT-AbrB_sf"/>
</dbReference>
<comment type="subunit">
    <text evidence="7">Forms oligomers.</text>
</comment>
<dbReference type="InterPro" id="IPR035644">
    <property type="entry name" value="MraZ_C"/>
</dbReference>
<dbReference type="Pfam" id="PF02381">
    <property type="entry name" value="MraZ"/>
    <property type="match status" value="2"/>
</dbReference>
<organism evidence="9 10">
    <name type="scientific">Sphingobacterium allocomposti</name>
    <dbReference type="NCBI Taxonomy" id="415956"/>
    <lineage>
        <taxon>Bacteria</taxon>
        <taxon>Pseudomonadati</taxon>
        <taxon>Bacteroidota</taxon>
        <taxon>Sphingobacteriia</taxon>
        <taxon>Sphingobacteriales</taxon>
        <taxon>Sphingobacteriaceae</taxon>
        <taxon>Sphingobacterium</taxon>
    </lineage>
</organism>
<dbReference type="EMBL" id="VNHX01000007">
    <property type="protein sequence ID" value="TYP96173.1"/>
    <property type="molecule type" value="Genomic_DNA"/>
</dbReference>
<reference evidence="9 10" key="1">
    <citation type="submission" date="2019-07" db="EMBL/GenBank/DDBJ databases">
        <title>Genomic Encyclopedia of Archaeal and Bacterial Type Strains, Phase II (KMG-II): from individual species to whole genera.</title>
        <authorList>
            <person name="Goeker M."/>
        </authorList>
    </citation>
    <scope>NUCLEOTIDE SEQUENCE [LARGE SCALE GENOMIC DNA]</scope>
    <source>
        <strain evidence="9 10">DSM 18850</strain>
    </source>
</reference>
<keyword evidence="4 7" id="KW-0805">Transcription regulation</keyword>
<evidence type="ECO:0000256" key="5">
    <source>
        <dbReference type="ARBA" id="ARBA00023125"/>
    </source>
</evidence>
<dbReference type="InterPro" id="IPR020603">
    <property type="entry name" value="MraZ_dom"/>
</dbReference>
<evidence type="ECO:0000256" key="3">
    <source>
        <dbReference type="ARBA" id="ARBA00022737"/>
    </source>
</evidence>
<dbReference type="RefSeq" id="WP_148908297.1">
    <property type="nucleotide sequence ID" value="NZ_VNHX01000007.1"/>
</dbReference>
<dbReference type="PROSITE" id="PS51740">
    <property type="entry name" value="SPOVT_ABRB"/>
    <property type="match status" value="2"/>
</dbReference>
<dbReference type="AlphaFoldDB" id="A0A5S5DJP6"/>
<dbReference type="Gene3D" id="3.40.1550.20">
    <property type="entry name" value="Transcriptional regulator MraZ domain"/>
    <property type="match status" value="1"/>
</dbReference>
<gene>
    <name evidence="7" type="primary">mraZ</name>
    <name evidence="9" type="ORF">BC792_10772</name>
</gene>
<dbReference type="InterPro" id="IPR003444">
    <property type="entry name" value="MraZ"/>
</dbReference>
<dbReference type="PANTHER" id="PTHR34701:SF1">
    <property type="entry name" value="TRANSCRIPTIONAL REGULATOR MRAZ"/>
    <property type="match status" value="1"/>
</dbReference>
<keyword evidence="3" id="KW-0677">Repeat</keyword>
<evidence type="ECO:0000313" key="9">
    <source>
        <dbReference type="EMBL" id="TYP96173.1"/>
    </source>
</evidence>
<protein>
    <recommendedName>
        <fullName evidence="1 7">Transcriptional regulator MraZ</fullName>
    </recommendedName>
</protein>